<dbReference type="InterPro" id="IPR019999">
    <property type="entry name" value="Anth_synth_I-like"/>
</dbReference>
<name>A0ABN0D059_9FIRM</name>
<evidence type="ECO:0000259" key="1">
    <source>
        <dbReference type="Pfam" id="PF00425"/>
    </source>
</evidence>
<dbReference type="Pfam" id="PF00425">
    <property type="entry name" value="Chorismate_bind"/>
    <property type="match status" value="1"/>
</dbReference>
<keyword evidence="4" id="KW-1185">Reference proteome</keyword>
<organism evidence="3 4">
    <name type="scientific">Megasphaera lornae</name>
    <dbReference type="NCBI Taxonomy" id="1000568"/>
    <lineage>
        <taxon>Bacteria</taxon>
        <taxon>Bacillati</taxon>
        <taxon>Bacillota</taxon>
        <taxon>Negativicutes</taxon>
        <taxon>Veillonellales</taxon>
        <taxon>Veillonellaceae</taxon>
        <taxon>Megasphaera</taxon>
    </lineage>
</organism>
<reference evidence="3 4" key="1">
    <citation type="submission" date="2011-04" db="EMBL/GenBank/DDBJ databases">
        <authorList>
            <person name="Harkins D.M."/>
            <person name="Madupu R."/>
            <person name="Durkin A.S."/>
            <person name="Torralba M."/>
            <person name="Methe B."/>
            <person name="Sutton G.G."/>
            <person name="Nelson K.E."/>
        </authorList>
    </citation>
    <scope>NUCLEOTIDE SEQUENCE [LARGE SCALE GENOMIC DNA]</scope>
    <source>
        <strain evidence="3 4">UPII 199-6</strain>
    </source>
</reference>
<dbReference type="InterPro" id="IPR015890">
    <property type="entry name" value="Chorismate_C"/>
</dbReference>
<comment type="caution">
    <text evidence="3">The sequence shown here is derived from an EMBL/GenBank/DDBJ whole genome shotgun (WGS) entry which is preliminary data.</text>
</comment>
<dbReference type="Pfam" id="PF04715">
    <property type="entry name" value="Anth_synt_I_N"/>
    <property type="match status" value="1"/>
</dbReference>
<accession>A0ABN0D059</accession>
<dbReference type="Gene3D" id="3.60.120.10">
    <property type="entry name" value="Anthranilate synthase"/>
    <property type="match status" value="1"/>
</dbReference>
<dbReference type="SUPFAM" id="SSF56322">
    <property type="entry name" value="ADC synthase"/>
    <property type="match status" value="1"/>
</dbReference>
<protein>
    <submittedName>
        <fullName evidence="3">Chorismate binding enzyme</fullName>
    </submittedName>
</protein>
<evidence type="ECO:0000313" key="4">
    <source>
        <dbReference type="Proteomes" id="UP000004018"/>
    </source>
</evidence>
<dbReference type="Proteomes" id="UP000004018">
    <property type="component" value="Unassembled WGS sequence"/>
</dbReference>
<dbReference type="EMBL" id="AFIJ01000023">
    <property type="protein sequence ID" value="EGL40683.1"/>
    <property type="molecule type" value="Genomic_DNA"/>
</dbReference>
<proteinExistence type="predicted"/>
<evidence type="ECO:0000259" key="2">
    <source>
        <dbReference type="Pfam" id="PF04715"/>
    </source>
</evidence>
<dbReference type="InterPro" id="IPR006805">
    <property type="entry name" value="Anth_synth_I_N"/>
</dbReference>
<dbReference type="InterPro" id="IPR005801">
    <property type="entry name" value="ADC_synthase"/>
</dbReference>
<dbReference type="PRINTS" id="PR00095">
    <property type="entry name" value="ANTSNTHASEI"/>
</dbReference>
<dbReference type="PANTHER" id="PTHR11236:SF9">
    <property type="entry name" value="ANTHRANILATE SYNTHASE COMPONENT 1"/>
    <property type="match status" value="1"/>
</dbReference>
<dbReference type="RefSeq" id="WP_007391013.1">
    <property type="nucleotide sequence ID" value="NZ_AFIJ01000023.1"/>
</dbReference>
<dbReference type="PANTHER" id="PTHR11236">
    <property type="entry name" value="AMINOBENZOATE/ANTHRANILATE SYNTHASE"/>
    <property type="match status" value="1"/>
</dbReference>
<sequence>MLSFEEVAEYGSRYTVVPLSRRMLADGCTPVEVLRRLRHESDRCYILESMEGKDRRGRYTFLGYDPSLEIRGKKGRIEKIDKQGRVTVLQDTPHAVLQQVTALYRAPVFPDLPPFTGGLVGYFSFNYLRYTEPVLAERPPGEEGLDDFDLHLFEKVIVFDHVKQEIVLISNVRLADGRAGYAAAEAALAEMARLITDGKPAAVPPLQLTTPLQPLFSEAAYVRMVTAAKRYIREGDIFQVVLANRWEATAAGSLFDTYRLLRSFNPSPYMFYFSVGDTEIAGSSPETLVRIGGGRVTTYPLAGTRPRGATEAADKRLEEELLHNEKELAEHNMLVDLGRNDIGRVSRPGSVHVASYLQVLRFSHVMHLGSTVVGTLAPGVQPVQVMEAVLPAGTLSGAPKIRAYQIIDELEQADRGLYGGAIGYLDFTGNMDVCIAIRLAYKHGRRLIIRAGAGIVADSDPQREYEECCHKAEAVRTAVERADGGIRYDSFNR</sequence>
<evidence type="ECO:0000313" key="3">
    <source>
        <dbReference type="EMBL" id="EGL40683.1"/>
    </source>
</evidence>
<feature type="domain" description="Chorismate-utilising enzyme C-terminal" evidence="1">
    <location>
        <begin position="218"/>
        <end position="471"/>
    </location>
</feature>
<feature type="domain" description="Anthranilate synthase component I N-terminal" evidence="2">
    <location>
        <begin position="27"/>
        <end position="167"/>
    </location>
</feature>
<gene>
    <name evidence="3" type="ORF">HMPREF1039_1192</name>
</gene>